<proteinExistence type="inferred from homology"/>
<dbReference type="GO" id="GO:0008740">
    <property type="term" value="F:L-rhamnose isomerase activity"/>
    <property type="evidence" value="ECO:0007669"/>
    <property type="project" value="InterPro"/>
</dbReference>
<evidence type="ECO:0000256" key="4">
    <source>
        <dbReference type="ARBA" id="ARBA00023235"/>
    </source>
</evidence>
<dbReference type="InterPro" id="IPR050337">
    <property type="entry name" value="L-rhamnose_isomerase"/>
</dbReference>
<evidence type="ECO:0008006" key="7">
    <source>
        <dbReference type="Google" id="ProtNLM"/>
    </source>
</evidence>
<dbReference type="PANTHER" id="PTHR30268">
    <property type="entry name" value="L-RHAMNOSE ISOMERASE"/>
    <property type="match status" value="1"/>
</dbReference>
<dbReference type="InterPro" id="IPR009308">
    <property type="entry name" value="Rhamnose_isomerase"/>
</dbReference>
<organism evidence="6">
    <name type="scientific">marine sediment metagenome</name>
    <dbReference type="NCBI Taxonomy" id="412755"/>
    <lineage>
        <taxon>unclassified sequences</taxon>
        <taxon>metagenomes</taxon>
        <taxon>ecological metagenomes</taxon>
    </lineage>
</organism>
<dbReference type="PANTHER" id="PTHR30268:SF0">
    <property type="entry name" value="L-RHAMNOSE ISOMERASE"/>
    <property type="match status" value="1"/>
</dbReference>
<reference evidence="6" key="1">
    <citation type="journal article" date="2015" name="Nature">
        <title>Complex archaea that bridge the gap between prokaryotes and eukaryotes.</title>
        <authorList>
            <person name="Spang A."/>
            <person name="Saw J.H."/>
            <person name="Jorgensen S.L."/>
            <person name="Zaremba-Niedzwiedzka K."/>
            <person name="Martijn J."/>
            <person name="Lind A.E."/>
            <person name="van Eijk R."/>
            <person name="Schleper C."/>
            <person name="Guy L."/>
            <person name="Ettema T.J."/>
        </authorList>
    </citation>
    <scope>NUCLEOTIDE SEQUENCE</scope>
</reference>
<gene>
    <name evidence="6" type="ORF">LCGC14_0094240</name>
</gene>
<comment type="caution">
    <text evidence="6">The sequence shown here is derived from an EMBL/GenBank/DDBJ whole genome shotgun (WGS) entry which is preliminary data.</text>
</comment>
<evidence type="ECO:0000256" key="3">
    <source>
        <dbReference type="ARBA" id="ARBA00023211"/>
    </source>
</evidence>
<keyword evidence="5" id="KW-0684">Rhamnose metabolism</keyword>
<dbReference type="GO" id="GO:0030145">
    <property type="term" value="F:manganese ion binding"/>
    <property type="evidence" value="ECO:0007669"/>
    <property type="project" value="InterPro"/>
</dbReference>
<name>A0A0F9VHG7_9ZZZZ</name>
<dbReference type="AlphaFoldDB" id="A0A0F9VHG7"/>
<dbReference type="EMBL" id="LAZR01000026">
    <property type="protein sequence ID" value="KKO03500.1"/>
    <property type="molecule type" value="Genomic_DNA"/>
</dbReference>
<dbReference type="SUPFAM" id="SSF51658">
    <property type="entry name" value="Xylose isomerase-like"/>
    <property type="match status" value="1"/>
</dbReference>
<keyword evidence="4" id="KW-0413">Isomerase</keyword>
<keyword evidence="3" id="KW-0464">Manganese</keyword>
<sequence>MTCADRIAKAYELAKDQYAAVGVDVERAADVLATIPISIHCWQGDDVGGFEPAGGELGGGLAATGDYPGKARNGDQLRGDLDKALSLIPGMHRVNLHAMYAETGGKAVERDELTAEHFSRWIDWAKAAGGGMDFNPTFFSHPKAADGFTLSCANDGIRQFWIDHGIACRRIGAEVGKALGSACVTNFWVPDGWKDTPADRKGPRERLKASLDAVFADPIDPTLNLDAVESKLFGLGAESYTVGSHEFYLGYAVATGKLLCLDAGHFHPTEVISDKLSAVMCFVDEILLHVSRPVRWDSDHVVTLTDETRAIAQEIVRGDYLGRVHVGLDFFDASINRVAAWVIGTRAVLKALLIALLEPIDALREREADGDLTGRLALMEQAKALPWSAVWDAHCLKQAVPVGPAWLEEVRDYERTVLAKRT</sequence>
<evidence type="ECO:0000256" key="1">
    <source>
        <dbReference type="ARBA" id="ARBA00022490"/>
    </source>
</evidence>
<keyword evidence="2" id="KW-0479">Metal-binding</keyword>
<protein>
    <recommendedName>
        <fullName evidence="7">L-rhamnose isomerase</fullName>
    </recommendedName>
</protein>
<dbReference type="GO" id="GO:0019324">
    <property type="term" value="P:L-lyxose metabolic process"/>
    <property type="evidence" value="ECO:0007669"/>
    <property type="project" value="TreeGrafter"/>
</dbReference>
<dbReference type="NCBIfam" id="NF002203">
    <property type="entry name" value="PRK01076.1"/>
    <property type="match status" value="1"/>
</dbReference>
<dbReference type="Pfam" id="PF06134">
    <property type="entry name" value="RhaA"/>
    <property type="match status" value="1"/>
</dbReference>
<evidence type="ECO:0000256" key="2">
    <source>
        <dbReference type="ARBA" id="ARBA00022723"/>
    </source>
</evidence>
<dbReference type="Gene3D" id="3.20.20.150">
    <property type="entry name" value="Divalent-metal-dependent TIM barrel enzymes"/>
    <property type="match status" value="1"/>
</dbReference>
<evidence type="ECO:0000313" key="6">
    <source>
        <dbReference type="EMBL" id="KKO03500.1"/>
    </source>
</evidence>
<keyword evidence="1" id="KW-0963">Cytoplasm</keyword>
<dbReference type="InterPro" id="IPR036237">
    <property type="entry name" value="Xyl_isomerase-like_sf"/>
</dbReference>
<dbReference type="NCBIfam" id="TIGR01748">
    <property type="entry name" value="rhaA"/>
    <property type="match status" value="1"/>
</dbReference>
<dbReference type="HAMAP" id="MF_00541">
    <property type="entry name" value="RhaA"/>
    <property type="match status" value="1"/>
</dbReference>
<evidence type="ECO:0000256" key="5">
    <source>
        <dbReference type="ARBA" id="ARBA00023308"/>
    </source>
</evidence>
<dbReference type="GO" id="GO:0019301">
    <property type="term" value="P:rhamnose catabolic process"/>
    <property type="evidence" value="ECO:0007669"/>
    <property type="project" value="TreeGrafter"/>
</dbReference>
<accession>A0A0F9VHG7</accession>